<comment type="caution">
    <text evidence="1">The sequence shown here is derived from an EMBL/GenBank/DDBJ whole genome shotgun (WGS) entry which is preliminary data.</text>
</comment>
<dbReference type="AlphaFoldDB" id="A0A133S245"/>
<dbReference type="Proteomes" id="UP000070226">
    <property type="component" value="Unassembled WGS sequence"/>
</dbReference>
<dbReference type="EMBL" id="LRQT01000091">
    <property type="protein sequence ID" value="KXA62449.1"/>
    <property type="molecule type" value="Genomic_DNA"/>
</dbReference>
<sequence>MLLESQGYDVKSMIIQALCRDSGLRIATKRCITQPIYLIPINRISDHWLSRYLQAKTKRLQQAIETGIVPSLCSAKENWHGRKCDGYCVVSEQCKAIQQHQLQPEPSVA</sequence>
<name>A0A133S245_9FIRM</name>
<evidence type="ECO:0000313" key="1">
    <source>
        <dbReference type="EMBL" id="KXA62449.1"/>
    </source>
</evidence>
<dbReference type="PATRIC" id="fig|39777.7.peg.1598"/>
<accession>A0A133S245</accession>
<reference evidence="1 2" key="1">
    <citation type="submission" date="2016-01" db="EMBL/GenBank/DDBJ databases">
        <authorList>
            <person name="Oliw E.H."/>
        </authorList>
    </citation>
    <scope>NUCLEOTIDE SEQUENCE [LARGE SCALE GENOMIC DNA]</scope>
    <source>
        <strain evidence="1 2">CMW7756B</strain>
    </source>
</reference>
<organism evidence="1">
    <name type="scientific">Veillonella atypica</name>
    <dbReference type="NCBI Taxonomy" id="39777"/>
    <lineage>
        <taxon>Bacteria</taxon>
        <taxon>Bacillati</taxon>
        <taxon>Bacillota</taxon>
        <taxon>Negativicutes</taxon>
        <taxon>Veillonellales</taxon>
        <taxon>Veillonellaceae</taxon>
        <taxon>Veillonella</taxon>
    </lineage>
</organism>
<gene>
    <name evidence="1" type="ORF">HMPREF3233_01631</name>
</gene>
<dbReference type="RefSeq" id="WP_197407336.1">
    <property type="nucleotide sequence ID" value="NZ_KQ958120.1"/>
</dbReference>
<proteinExistence type="predicted"/>
<evidence type="ECO:0000313" key="2">
    <source>
        <dbReference type="Proteomes" id="UP000070226"/>
    </source>
</evidence>
<protein>
    <submittedName>
        <fullName evidence="1">Uncharacterized protein</fullName>
    </submittedName>
</protein>